<reference evidence="7 8" key="2">
    <citation type="submission" date="2018-06" db="EMBL/GenBank/DDBJ databases">
        <authorList>
            <person name="Zhirakovskaya E."/>
        </authorList>
    </citation>
    <scope>NUCLEOTIDE SEQUENCE [LARGE SCALE GENOMIC DNA]</scope>
    <source>
        <strain evidence="7 8">FBKL4.011</strain>
    </source>
</reference>
<keyword evidence="8" id="KW-1185">Reference proteome</keyword>
<dbReference type="GO" id="GO:0005524">
    <property type="term" value="F:ATP binding"/>
    <property type="evidence" value="ECO:0007669"/>
    <property type="project" value="UniProtKB-UniRule"/>
</dbReference>
<dbReference type="Pfam" id="PF13538">
    <property type="entry name" value="UvrD_C_2"/>
    <property type="match status" value="1"/>
</dbReference>
<evidence type="ECO:0000256" key="4">
    <source>
        <dbReference type="ARBA" id="ARBA00022840"/>
    </source>
</evidence>
<sequence>MSLYTEEKQKLKQITEKIGQQIAALEKIPRYYGNHLVEQILDDQRQKKLRDLRHAYSQLYFGRLDFEEGETNQITPLYIGKIGVEDEAENQPLIIDWRAPVASMFYSFTGKGDTASYISPDGLVEGVIHLKRNIVIRKQKLERVVDSYVRGKENMGLTDEFLLYRLSENKDHRLRDIVSTIQLEQDQIIRADRSEALIIQGVPGSGKTTVALHRLAFLLYQYRQRIRAERIVIFAPNQMFLDYISDVLPELGVGDIQQTTFRNWAMEILKSHHIELEELKTSPQAKQFDKKPPFLTQTEKWDRLRGSIDFLHYLKRAFAYYESHVVPKRGILAWDDVFLSEETIRTWFEIEYKHEPLMKRKERVFARIKRWLESAYKEIRSLDPKGLQKKEAMKRMRAYMKAWPKHNLIELYHHLLITPLPSSDLDIDLSIIRQNINLKVLDCADLAPLVYLHTQLYGVDQTQLFDHIVIDEAQDFSPLQVAVLQEYCPSGSFTILGDILQNIFGGQGIRHWNEFQSLFPIQKVRFYQLQRSYRSTTEIIQFANQVIDPYRGEIERAIPVFRSGDPVQCFQMNSFQEIMTWVQDAFSQGSHTVAVVTPTEMRAKEAYRMLMNAELKPNLITSQQDQYLGGLSVAPIYLVKGMEFDAVILLDVDDQFYPENEQCAKLLFVGCTRALHRLSLAYQKEISPLVPQG</sequence>
<dbReference type="RefSeq" id="WP_113657465.1">
    <property type="nucleotide sequence ID" value="NZ_KZ845663.1"/>
</dbReference>
<gene>
    <name evidence="7" type="ORF">DL897_02080</name>
</gene>
<dbReference type="AlphaFoldDB" id="A0A364K9I0"/>
<keyword evidence="3 5" id="KW-0347">Helicase</keyword>
<dbReference type="SUPFAM" id="SSF52540">
    <property type="entry name" value="P-loop containing nucleoside triphosphate hydrolases"/>
    <property type="match status" value="1"/>
</dbReference>
<dbReference type="GO" id="GO:0003677">
    <property type="term" value="F:DNA binding"/>
    <property type="evidence" value="ECO:0007669"/>
    <property type="project" value="InterPro"/>
</dbReference>
<dbReference type="PANTHER" id="PTHR11070:SF17">
    <property type="entry name" value="DNA HELICASE IV"/>
    <property type="match status" value="1"/>
</dbReference>
<evidence type="ECO:0000313" key="7">
    <source>
        <dbReference type="EMBL" id="RAL26860.1"/>
    </source>
</evidence>
<evidence type="ECO:0000259" key="6">
    <source>
        <dbReference type="PROSITE" id="PS51198"/>
    </source>
</evidence>
<evidence type="ECO:0000313" key="8">
    <source>
        <dbReference type="Proteomes" id="UP000251213"/>
    </source>
</evidence>
<proteinExistence type="predicted"/>
<evidence type="ECO:0000256" key="5">
    <source>
        <dbReference type="PROSITE-ProRule" id="PRU00560"/>
    </source>
</evidence>
<keyword evidence="1 5" id="KW-0547">Nucleotide-binding</keyword>
<organism evidence="7 8">
    <name type="scientific">Thermoflavimicrobium daqui</name>
    <dbReference type="NCBI Taxonomy" id="2137476"/>
    <lineage>
        <taxon>Bacteria</taxon>
        <taxon>Bacillati</taxon>
        <taxon>Bacillota</taxon>
        <taxon>Bacilli</taxon>
        <taxon>Bacillales</taxon>
        <taxon>Thermoactinomycetaceae</taxon>
        <taxon>Thermoflavimicrobium</taxon>
    </lineage>
</organism>
<dbReference type="InterPro" id="IPR027785">
    <property type="entry name" value="UvrD-like_helicase_C"/>
</dbReference>
<dbReference type="EMBL" id="QJKK01000001">
    <property type="protein sequence ID" value="RAL26860.1"/>
    <property type="molecule type" value="Genomic_DNA"/>
</dbReference>
<dbReference type="InterPro" id="IPR027417">
    <property type="entry name" value="P-loop_NTPase"/>
</dbReference>
<dbReference type="Gene3D" id="3.40.50.300">
    <property type="entry name" value="P-loop containing nucleotide triphosphate hydrolases"/>
    <property type="match status" value="3"/>
</dbReference>
<keyword evidence="4 5" id="KW-0067">ATP-binding</keyword>
<dbReference type="GO" id="GO:0000725">
    <property type="term" value="P:recombinational repair"/>
    <property type="evidence" value="ECO:0007669"/>
    <property type="project" value="TreeGrafter"/>
</dbReference>
<dbReference type="PANTHER" id="PTHR11070">
    <property type="entry name" value="UVRD / RECB / PCRA DNA HELICASE FAMILY MEMBER"/>
    <property type="match status" value="1"/>
</dbReference>
<evidence type="ECO:0000256" key="2">
    <source>
        <dbReference type="ARBA" id="ARBA00022801"/>
    </source>
</evidence>
<evidence type="ECO:0000256" key="1">
    <source>
        <dbReference type="ARBA" id="ARBA00022741"/>
    </source>
</evidence>
<reference evidence="7 8" key="1">
    <citation type="submission" date="2018-06" db="EMBL/GenBank/DDBJ databases">
        <title>Thermoflavimicrobium daqus sp. nov., a thermophilic microbe isolated from Moutai-flavour Daqu.</title>
        <authorList>
            <person name="Wang X."/>
            <person name="Zhou H."/>
        </authorList>
    </citation>
    <scope>NUCLEOTIDE SEQUENCE [LARGE SCALE GENOMIC DNA]</scope>
    <source>
        <strain evidence="7 8">FBKL4.011</strain>
    </source>
</reference>
<feature type="domain" description="UvrD-like helicase ATP-binding" evidence="6">
    <location>
        <begin position="180"/>
        <end position="536"/>
    </location>
</feature>
<dbReference type="InterPro" id="IPR000212">
    <property type="entry name" value="DNA_helicase_UvrD/REP"/>
</dbReference>
<dbReference type="InterPro" id="IPR014016">
    <property type="entry name" value="UvrD-like_ATP-bd"/>
</dbReference>
<dbReference type="PROSITE" id="PS51198">
    <property type="entry name" value="UVRD_HELICASE_ATP_BIND"/>
    <property type="match status" value="1"/>
</dbReference>
<dbReference type="Proteomes" id="UP000251213">
    <property type="component" value="Unassembled WGS sequence"/>
</dbReference>
<accession>A0A364K9I0</accession>
<comment type="caution">
    <text evidence="7">The sequence shown here is derived from an EMBL/GenBank/DDBJ whole genome shotgun (WGS) entry which is preliminary data.</text>
</comment>
<protein>
    <submittedName>
        <fullName evidence="7">DNA helicase UvrD</fullName>
    </submittedName>
</protein>
<evidence type="ECO:0000256" key="3">
    <source>
        <dbReference type="ARBA" id="ARBA00022806"/>
    </source>
</evidence>
<dbReference type="GO" id="GO:0005829">
    <property type="term" value="C:cytosol"/>
    <property type="evidence" value="ECO:0007669"/>
    <property type="project" value="TreeGrafter"/>
</dbReference>
<dbReference type="OrthoDB" id="9787585at2"/>
<dbReference type="GO" id="GO:0016787">
    <property type="term" value="F:hydrolase activity"/>
    <property type="evidence" value="ECO:0007669"/>
    <property type="project" value="UniProtKB-UniRule"/>
</dbReference>
<keyword evidence="2 5" id="KW-0378">Hydrolase</keyword>
<name>A0A364K9I0_9BACL</name>
<feature type="binding site" evidence="5">
    <location>
        <begin position="201"/>
        <end position="208"/>
    </location>
    <ligand>
        <name>ATP</name>
        <dbReference type="ChEBI" id="CHEBI:30616"/>
    </ligand>
</feature>
<dbReference type="GO" id="GO:0043138">
    <property type="term" value="F:3'-5' DNA helicase activity"/>
    <property type="evidence" value="ECO:0007669"/>
    <property type="project" value="TreeGrafter"/>
</dbReference>
<dbReference type="Pfam" id="PF00580">
    <property type="entry name" value="UvrD-helicase"/>
    <property type="match status" value="1"/>
</dbReference>